<evidence type="ECO:0000256" key="4">
    <source>
        <dbReference type="ARBA" id="ARBA00023163"/>
    </source>
</evidence>
<dbReference type="FunFam" id="1.10.10.10:FF:000001">
    <property type="entry name" value="LysR family transcriptional regulator"/>
    <property type="match status" value="1"/>
</dbReference>
<dbReference type="PANTHER" id="PTHR30579:SF7">
    <property type="entry name" value="HTH-TYPE TRANSCRIPTIONAL REGULATOR LRHA-RELATED"/>
    <property type="match status" value="1"/>
</dbReference>
<keyword evidence="7" id="KW-1185">Reference proteome</keyword>
<name>A0A9X2PGS4_9HYPH</name>
<dbReference type="Gene3D" id="1.10.10.10">
    <property type="entry name" value="Winged helix-like DNA-binding domain superfamily/Winged helix DNA-binding domain"/>
    <property type="match status" value="1"/>
</dbReference>
<dbReference type="PRINTS" id="PR00039">
    <property type="entry name" value="HTHLYSR"/>
</dbReference>
<evidence type="ECO:0000313" key="7">
    <source>
        <dbReference type="Proteomes" id="UP001151088"/>
    </source>
</evidence>
<accession>A0A9X2PGS4</accession>
<dbReference type="InterPro" id="IPR036388">
    <property type="entry name" value="WH-like_DNA-bd_sf"/>
</dbReference>
<protein>
    <submittedName>
        <fullName evidence="6">LysR substrate-binding domain-containing protein</fullName>
    </submittedName>
</protein>
<organism evidence="6 7">
    <name type="scientific">Ancylobacter mangrovi</name>
    <dbReference type="NCBI Taxonomy" id="2972472"/>
    <lineage>
        <taxon>Bacteria</taxon>
        <taxon>Pseudomonadati</taxon>
        <taxon>Pseudomonadota</taxon>
        <taxon>Alphaproteobacteria</taxon>
        <taxon>Hyphomicrobiales</taxon>
        <taxon>Xanthobacteraceae</taxon>
        <taxon>Ancylobacter</taxon>
    </lineage>
</organism>
<dbReference type="Gene3D" id="3.40.190.10">
    <property type="entry name" value="Periplasmic binding protein-like II"/>
    <property type="match status" value="2"/>
</dbReference>
<dbReference type="SUPFAM" id="SSF53850">
    <property type="entry name" value="Periplasmic binding protein-like II"/>
    <property type="match status" value="1"/>
</dbReference>
<sequence length="320" mass="34359">MRYPDLEIDLVRAFVAVAEAGGFTAAAGAVGRSQSAVSQKILRLEDMLGRRLFERTSRSLYLTRDGEAFLVSARRIIELNDATVRGLLEPAPFGSLRLGVAEDFIPRQLPALLARFARLYPQVQLELRTGLSCELLEAYDAGALDVVIAKRDGRAQRGRVIWREPLVWMAASGFVADPEGPVPLVLLCPPCTYREVMVRALDGARRDWFAACTASSLMGVHAAVEGGLGVTVLGRSFVQEGMQVLEPSDDWPPLPMTEIVVIGDEGDGAGLVRPLLSFLTESLSASRNGAELAAPAPFARAVRPVAPGPVADGARRSGIV</sequence>
<dbReference type="InterPro" id="IPR005119">
    <property type="entry name" value="LysR_subst-bd"/>
</dbReference>
<evidence type="ECO:0000259" key="5">
    <source>
        <dbReference type="PROSITE" id="PS50931"/>
    </source>
</evidence>
<dbReference type="SUPFAM" id="SSF46785">
    <property type="entry name" value="Winged helix' DNA-binding domain"/>
    <property type="match status" value="1"/>
</dbReference>
<dbReference type="GO" id="GO:0003677">
    <property type="term" value="F:DNA binding"/>
    <property type="evidence" value="ECO:0007669"/>
    <property type="project" value="UniProtKB-KW"/>
</dbReference>
<dbReference type="InterPro" id="IPR000847">
    <property type="entry name" value="LysR_HTH_N"/>
</dbReference>
<dbReference type="RefSeq" id="WP_258732196.1">
    <property type="nucleotide sequence ID" value="NZ_JANTHZ010000002.1"/>
</dbReference>
<dbReference type="Pfam" id="PF03466">
    <property type="entry name" value="LysR_substrate"/>
    <property type="match status" value="1"/>
</dbReference>
<dbReference type="GO" id="GO:0003700">
    <property type="term" value="F:DNA-binding transcription factor activity"/>
    <property type="evidence" value="ECO:0007669"/>
    <property type="project" value="InterPro"/>
</dbReference>
<dbReference type="EMBL" id="JANTHZ010000002">
    <property type="protein sequence ID" value="MCS0495152.1"/>
    <property type="molecule type" value="Genomic_DNA"/>
</dbReference>
<keyword evidence="4" id="KW-0804">Transcription</keyword>
<dbReference type="InterPro" id="IPR050176">
    <property type="entry name" value="LTTR"/>
</dbReference>
<proteinExistence type="inferred from homology"/>
<keyword evidence="2" id="KW-0805">Transcription regulation</keyword>
<gene>
    <name evidence="6" type="ORF">NVS89_08585</name>
</gene>
<dbReference type="AlphaFoldDB" id="A0A9X2PGS4"/>
<comment type="similarity">
    <text evidence="1">Belongs to the LysR transcriptional regulatory family.</text>
</comment>
<keyword evidence="3" id="KW-0238">DNA-binding</keyword>
<reference evidence="6" key="1">
    <citation type="submission" date="2022-08" db="EMBL/GenBank/DDBJ databases">
        <authorList>
            <person name="Li F."/>
        </authorList>
    </citation>
    <scope>NUCLEOTIDE SEQUENCE</scope>
    <source>
        <strain evidence="6">MQZ15Z-1</strain>
    </source>
</reference>
<dbReference type="Pfam" id="PF00126">
    <property type="entry name" value="HTH_1"/>
    <property type="match status" value="1"/>
</dbReference>
<comment type="caution">
    <text evidence="6">The sequence shown here is derived from an EMBL/GenBank/DDBJ whole genome shotgun (WGS) entry which is preliminary data.</text>
</comment>
<evidence type="ECO:0000256" key="3">
    <source>
        <dbReference type="ARBA" id="ARBA00023125"/>
    </source>
</evidence>
<dbReference type="PROSITE" id="PS50931">
    <property type="entry name" value="HTH_LYSR"/>
    <property type="match status" value="1"/>
</dbReference>
<feature type="domain" description="HTH lysR-type" evidence="5">
    <location>
        <begin position="6"/>
        <end position="63"/>
    </location>
</feature>
<dbReference type="PANTHER" id="PTHR30579">
    <property type="entry name" value="TRANSCRIPTIONAL REGULATOR"/>
    <property type="match status" value="1"/>
</dbReference>
<evidence type="ECO:0000256" key="2">
    <source>
        <dbReference type="ARBA" id="ARBA00023015"/>
    </source>
</evidence>
<dbReference type="InterPro" id="IPR036390">
    <property type="entry name" value="WH_DNA-bd_sf"/>
</dbReference>
<dbReference type="Proteomes" id="UP001151088">
    <property type="component" value="Unassembled WGS sequence"/>
</dbReference>
<evidence type="ECO:0000313" key="6">
    <source>
        <dbReference type="EMBL" id="MCS0495152.1"/>
    </source>
</evidence>
<evidence type="ECO:0000256" key="1">
    <source>
        <dbReference type="ARBA" id="ARBA00009437"/>
    </source>
</evidence>